<dbReference type="InterPro" id="IPR011006">
    <property type="entry name" value="CheY-like_superfamily"/>
</dbReference>
<dbReference type="Pfam" id="PF00196">
    <property type="entry name" value="GerE"/>
    <property type="match status" value="1"/>
</dbReference>
<gene>
    <name evidence="6" type="ORF">ACFPOU_19075</name>
</gene>
<sequence length="210" mass="22574">MIAVLLVDDHPVVRSGYRRLLEQDGDIAIAEAGSAEQAYAAFVRQPVDLCVTDLSLPGTGGLELLHRILARDNKAKVLVFSMYDSAHLVRRTLDAGARGFVSKQAAPDDLVAAVRAVHGGQRFLSSDLSRHLLHAGVDNDTRRIESLSGREFEVFRLLAGGKSPADCAQLLNISQKTAANIQTRVKVKLDVSTSAALVHLALRCGIIASN</sequence>
<feature type="modified residue" description="4-aspartylphosphate" evidence="3">
    <location>
        <position position="53"/>
    </location>
</feature>
<keyword evidence="1 3" id="KW-0597">Phosphoprotein</keyword>
<dbReference type="SMART" id="SM00421">
    <property type="entry name" value="HTH_LUXR"/>
    <property type="match status" value="1"/>
</dbReference>
<dbReference type="Pfam" id="PF00072">
    <property type="entry name" value="Response_reg"/>
    <property type="match status" value="1"/>
</dbReference>
<evidence type="ECO:0000256" key="3">
    <source>
        <dbReference type="PROSITE-ProRule" id="PRU00169"/>
    </source>
</evidence>
<evidence type="ECO:0000256" key="2">
    <source>
        <dbReference type="ARBA" id="ARBA00023125"/>
    </source>
</evidence>
<dbReference type="SUPFAM" id="SSF52172">
    <property type="entry name" value="CheY-like"/>
    <property type="match status" value="1"/>
</dbReference>
<keyword evidence="2" id="KW-0238">DNA-binding</keyword>
<dbReference type="InterPro" id="IPR001789">
    <property type="entry name" value="Sig_transdc_resp-reg_receiver"/>
</dbReference>
<dbReference type="RefSeq" id="WP_379724928.1">
    <property type="nucleotide sequence ID" value="NZ_JBHSMS010000062.1"/>
</dbReference>
<dbReference type="InterPro" id="IPR000792">
    <property type="entry name" value="Tscrpt_reg_LuxR_C"/>
</dbReference>
<evidence type="ECO:0000259" key="4">
    <source>
        <dbReference type="PROSITE" id="PS50043"/>
    </source>
</evidence>
<dbReference type="Proteomes" id="UP001596031">
    <property type="component" value="Unassembled WGS sequence"/>
</dbReference>
<dbReference type="Gene3D" id="3.40.50.2300">
    <property type="match status" value="1"/>
</dbReference>
<evidence type="ECO:0000313" key="7">
    <source>
        <dbReference type="Proteomes" id="UP001596031"/>
    </source>
</evidence>
<dbReference type="InterPro" id="IPR016032">
    <property type="entry name" value="Sig_transdc_resp-reg_C-effctor"/>
</dbReference>
<comment type="caution">
    <text evidence="6">The sequence shown here is derived from an EMBL/GenBank/DDBJ whole genome shotgun (WGS) entry which is preliminary data.</text>
</comment>
<dbReference type="InterPro" id="IPR058245">
    <property type="entry name" value="NreC/VraR/RcsB-like_REC"/>
</dbReference>
<dbReference type="PANTHER" id="PTHR43214">
    <property type="entry name" value="TWO-COMPONENT RESPONSE REGULATOR"/>
    <property type="match status" value="1"/>
</dbReference>
<dbReference type="PROSITE" id="PS50110">
    <property type="entry name" value="RESPONSE_REGULATORY"/>
    <property type="match status" value="1"/>
</dbReference>
<dbReference type="PANTHER" id="PTHR43214:SF43">
    <property type="entry name" value="TWO-COMPONENT RESPONSE REGULATOR"/>
    <property type="match status" value="1"/>
</dbReference>
<proteinExistence type="predicted"/>
<evidence type="ECO:0000259" key="5">
    <source>
        <dbReference type="PROSITE" id="PS50110"/>
    </source>
</evidence>
<feature type="domain" description="HTH luxR-type" evidence="4">
    <location>
        <begin position="140"/>
        <end position="205"/>
    </location>
</feature>
<dbReference type="CDD" id="cd17535">
    <property type="entry name" value="REC_NarL-like"/>
    <property type="match status" value="1"/>
</dbReference>
<evidence type="ECO:0000313" key="6">
    <source>
        <dbReference type="EMBL" id="MFC5513208.1"/>
    </source>
</evidence>
<evidence type="ECO:0000256" key="1">
    <source>
        <dbReference type="ARBA" id="ARBA00022553"/>
    </source>
</evidence>
<accession>A0ABW0PLH9</accession>
<keyword evidence="7" id="KW-1185">Reference proteome</keyword>
<dbReference type="InterPro" id="IPR039420">
    <property type="entry name" value="WalR-like"/>
</dbReference>
<name>A0ABW0PLH9_9BURK</name>
<dbReference type="SMART" id="SM00448">
    <property type="entry name" value="REC"/>
    <property type="match status" value="1"/>
</dbReference>
<dbReference type="PRINTS" id="PR00038">
    <property type="entry name" value="HTHLUXR"/>
</dbReference>
<feature type="domain" description="Response regulatory" evidence="5">
    <location>
        <begin position="3"/>
        <end position="118"/>
    </location>
</feature>
<dbReference type="EMBL" id="JBHSMS010000062">
    <property type="protein sequence ID" value="MFC5513208.1"/>
    <property type="molecule type" value="Genomic_DNA"/>
</dbReference>
<organism evidence="6 7">
    <name type="scientific">Massilia jejuensis</name>
    <dbReference type="NCBI Taxonomy" id="648894"/>
    <lineage>
        <taxon>Bacteria</taxon>
        <taxon>Pseudomonadati</taxon>
        <taxon>Pseudomonadota</taxon>
        <taxon>Betaproteobacteria</taxon>
        <taxon>Burkholderiales</taxon>
        <taxon>Oxalobacteraceae</taxon>
        <taxon>Telluria group</taxon>
        <taxon>Massilia</taxon>
    </lineage>
</organism>
<reference evidence="7" key="1">
    <citation type="journal article" date="2019" name="Int. J. Syst. Evol. Microbiol.">
        <title>The Global Catalogue of Microorganisms (GCM) 10K type strain sequencing project: providing services to taxonomists for standard genome sequencing and annotation.</title>
        <authorList>
            <consortium name="The Broad Institute Genomics Platform"/>
            <consortium name="The Broad Institute Genome Sequencing Center for Infectious Disease"/>
            <person name="Wu L."/>
            <person name="Ma J."/>
        </authorList>
    </citation>
    <scope>NUCLEOTIDE SEQUENCE [LARGE SCALE GENOMIC DNA]</scope>
    <source>
        <strain evidence="7">CCUG 38813</strain>
    </source>
</reference>
<dbReference type="PROSITE" id="PS50043">
    <property type="entry name" value="HTH_LUXR_2"/>
    <property type="match status" value="1"/>
</dbReference>
<protein>
    <submittedName>
        <fullName evidence="6">Response regulator</fullName>
    </submittedName>
</protein>
<dbReference type="SUPFAM" id="SSF46894">
    <property type="entry name" value="C-terminal effector domain of the bipartite response regulators"/>
    <property type="match status" value="1"/>
</dbReference>